<dbReference type="InParanoid" id="A0A3M0D6G0"/>
<dbReference type="Gene3D" id="1.25.40.10">
    <property type="entry name" value="Tetratricopeptide repeat domain"/>
    <property type="match status" value="1"/>
</dbReference>
<organism evidence="3 4">
    <name type="scientific">Eilatimonas milleporae</name>
    <dbReference type="NCBI Taxonomy" id="911205"/>
    <lineage>
        <taxon>Bacteria</taxon>
        <taxon>Pseudomonadati</taxon>
        <taxon>Pseudomonadota</taxon>
        <taxon>Alphaproteobacteria</taxon>
        <taxon>Kordiimonadales</taxon>
        <taxon>Kordiimonadaceae</taxon>
        <taxon>Eilatimonas</taxon>
    </lineage>
</organism>
<protein>
    <submittedName>
        <fullName evidence="3">TolA-binding protein</fullName>
    </submittedName>
</protein>
<dbReference type="InterPro" id="IPR011990">
    <property type="entry name" value="TPR-like_helical_dom_sf"/>
</dbReference>
<feature type="compositionally biased region" description="Low complexity" evidence="1">
    <location>
        <begin position="146"/>
        <end position="174"/>
    </location>
</feature>
<feature type="region of interest" description="Disordered" evidence="1">
    <location>
        <begin position="60"/>
        <end position="81"/>
    </location>
</feature>
<accession>A0A3M0D6G0</accession>
<proteinExistence type="predicted"/>
<evidence type="ECO:0000256" key="1">
    <source>
        <dbReference type="SAM" id="MobiDB-lite"/>
    </source>
</evidence>
<dbReference type="Pfam" id="PF13432">
    <property type="entry name" value="TPR_16"/>
    <property type="match status" value="1"/>
</dbReference>
<keyword evidence="4" id="KW-1185">Reference proteome</keyword>
<reference evidence="3 4" key="1">
    <citation type="submission" date="2018-10" db="EMBL/GenBank/DDBJ databases">
        <title>Genomic Encyclopedia of Archaeal and Bacterial Type Strains, Phase II (KMG-II): from individual species to whole genera.</title>
        <authorList>
            <person name="Goeker M."/>
        </authorList>
    </citation>
    <scope>NUCLEOTIDE SEQUENCE [LARGE SCALE GENOMIC DNA]</scope>
    <source>
        <strain evidence="3 4">DSM 25217</strain>
    </source>
</reference>
<dbReference type="RefSeq" id="WP_170163543.1">
    <property type="nucleotide sequence ID" value="NZ_REFR01000009.1"/>
</dbReference>
<keyword evidence="2" id="KW-0732">Signal</keyword>
<dbReference type="Proteomes" id="UP000271227">
    <property type="component" value="Unassembled WGS sequence"/>
</dbReference>
<name>A0A3M0D6G0_9PROT</name>
<feature type="chain" id="PRO_5018011692" evidence="2">
    <location>
        <begin position="22"/>
        <end position="306"/>
    </location>
</feature>
<dbReference type="EMBL" id="REFR01000009">
    <property type="protein sequence ID" value="RMB11863.1"/>
    <property type="molecule type" value="Genomic_DNA"/>
</dbReference>
<evidence type="ECO:0000313" key="4">
    <source>
        <dbReference type="Proteomes" id="UP000271227"/>
    </source>
</evidence>
<gene>
    <name evidence="3" type="ORF">BXY39_0349</name>
</gene>
<feature type="signal peptide" evidence="2">
    <location>
        <begin position="1"/>
        <end position="21"/>
    </location>
</feature>
<dbReference type="AlphaFoldDB" id="A0A3M0D6G0"/>
<evidence type="ECO:0000256" key="2">
    <source>
        <dbReference type="SAM" id="SignalP"/>
    </source>
</evidence>
<evidence type="ECO:0000313" key="3">
    <source>
        <dbReference type="EMBL" id="RMB11863.1"/>
    </source>
</evidence>
<comment type="caution">
    <text evidence="3">The sequence shown here is derived from an EMBL/GenBank/DDBJ whole genome shotgun (WGS) entry which is preliminary data.</text>
</comment>
<feature type="region of interest" description="Disordered" evidence="1">
    <location>
        <begin position="136"/>
        <end position="174"/>
    </location>
</feature>
<dbReference type="SUPFAM" id="SSF48452">
    <property type="entry name" value="TPR-like"/>
    <property type="match status" value="1"/>
</dbReference>
<sequence length="306" mass="33096">MSRDKVFFRPRYVFMIAASCAALVTLTMVTGDDVSAQGRDLDRRIDRIERQLRALQRRVFGTEGEPAAPLPDAPAATGSGAADTRRLLADLAVQVGAVERQMRDLTGRLEKLEFDQRRVSNALSRTEQAVMALRTTAPPADDAEPDAASGTAAGATAASPPTAAPAVPENAPVALPDGNMEARYQYAFGFVRSNDLDRAQKALGLFLEAHPTGELTGNAKYWMGRVELRQGRPAQAARHLLSVIDDHPDHEKRGDALVELADALIQLDSNTEACDALAEFRRIGDNVSPRLQARARRLGETAGCRT</sequence>